<reference evidence="1 2" key="1">
    <citation type="journal article" date="2023" name="Plants (Basel)">
        <title>Bridging the Gap: Combining Genomics and Transcriptomics Approaches to Understand Stylosanthes scabra, an Orphan Legume from the Brazilian Caatinga.</title>
        <authorList>
            <person name="Ferreira-Neto J.R.C."/>
            <person name="da Silva M.D."/>
            <person name="Binneck E."/>
            <person name="de Melo N.F."/>
            <person name="da Silva R.H."/>
            <person name="de Melo A.L.T.M."/>
            <person name="Pandolfi V."/>
            <person name="Bustamante F.O."/>
            <person name="Brasileiro-Vidal A.C."/>
            <person name="Benko-Iseppon A.M."/>
        </authorList>
    </citation>
    <scope>NUCLEOTIDE SEQUENCE [LARGE SCALE GENOMIC DNA]</scope>
    <source>
        <tissue evidence="1">Leaves</tissue>
    </source>
</reference>
<sequence length="96" mass="10610">MGQWHDRTLLVARPYDLRLPKFIITEATAPLRDGLGALARLAWPHSAKATQVCGAFAPPLGARARPCVRMMGVACPRPSTWCSRTNYWKVRAPAPL</sequence>
<evidence type="ECO:0000313" key="1">
    <source>
        <dbReference type="EMBL" id="MED6122065.1"/>
    </source>
</evidence>
<protein>
    <submittedName>
        <fullName evidence="1">Uncharacterized protein</fullName>
    </submittedName>
</protein>
<keyword evidence="2" id="KW-1185">Reference proteome</keyword>
<evidence type="ECO:0000313" key="2">
    <source>
        <dbReference type="Proteomes" id="UP001341840"/>
    </source>
</evidence>
<dbReference type="EMBL" id="JASCZI010030385">
    <property type="protein sequence ID" value="MED6122065.1"/>
    <property type="molecule type" value="Genomic_DNA"/>
</dbReference>
<gene>
    <name evidence="1" type="ORF">PIB30_036297</name>
</gene>
<comment type="caution">
    <text evidence="1">The sequence shown here is derived from an EMBL/GenBank/DDBJ whole genome shotgun (WGS) entry which is preliminary data.</text>
</comment>
<name>A0ABU6RDL9_9FABA</name>
<accession>A0ABU6RDL9</accession>
<organism evidence="1 2">
    <name type="scientific">Stylosanthes scabra</name>
    <dbReference type="NCBI Taxonomy" id="79078"/>
    <lineage>
        <taxon>Eukaryota</taxon>
        <taxon>Viridiplantae</taxon>
        <taxon>Streptophyta</taxon>
        <taxon>Embryophyta</taxon>
        <taxon>Tracheophyta</taxon>
        <taxon>Spermatophyta</taxon>
        <taxon>Magnoliopsida</taxon>
        <taxon>eudicotyledons</taxon>
        <taxon>Gunneridae</taxon>
        <taxon>Pentapetalae</taxon>
        <taxon>rosids</taxon>
        <taxon>fabids</taxon>
        <taxon>Fabales</taxon>
        <taxon>Fabaceae</taxon>
        <taxon>Papilionoideae</taxon>
        <taxon>50 kb inversion clade</taxon>
        <taxon>dalbergioids sensu lato</taxon>
        <taxon>Dalbergieae</taxon>
        <taxon>Pterocarpus clade</taxon>
        <taxon>Stylosanthes</taxon>
    </lineage>
</organism>
<proteinExistence type="predicted"/>
<dbReference type="Proteomes" id="UP001341840">
    <property type="component" value="Unassembled WGS sequence"/>
</dbReference>